<dbReference type="InterPro" id="IPR021797">
    <property type="entry name" value="Wzy_C_2"/>
</dbReference>
<feature type="transmembrane region" description="Helical" evidence="5">
    <location>
        <begin position="199"/>
        <end position="216"/>
    </location>
</feature>
<evidence type="ECO:0000256" key="2">
    <source>
        <dbReference type="ARBA" id="ARBA00022692"/>
    </source>
</evidence>
<dbReference type="Pfam" id="PF04932">
    <property type="entry name" value="Wzy_C"/>
    <property type="match status" value="1"/>
</dbReference>
<feature type="transmembrane region" description="Helical" evidence="5">
    <location>
        <begin position="101"/>
        <end position="121"/>
    </location>
</feature>
<evidence type="ECO:0000256" key="4">
    <source>
        <dbReference type="ARBA" id="ARBA00023136"/>
    </source>
</evidence>
<dbReference type="Pfam" id="PF11846">
    <property type="entry name" value="Wzy_C_2"/>
    <property type="match status" value="1"/>
</dbReference>
<evidence type="ECO:0000256" key="3">
    <source>
        <dbReference type="ARBA" id="ARBA00022989"/>
    </source>
</evidence>
<dbReference type="PANTHER" id="PTHR37422:SF13">
    <property type="entry name" value="LIPOPOLYSACCHARIDE BIOSYNTHESIS PROTEIN PA4999-RELATED"/>
    <property type="match status" value="1"/>
</dbReference>
<proteinExistence type="predicted"/>
<feature type="transmembrane region" description="Helical" evidence="5">
    <location>
        <begin position="75"/>
        <end position="95"/>
    </location>
</feature>
<evidence type="ECO:0000256" key="5">
    <source>
        <dbReference type="SAM" id="Phobius"/>
    </source>
</evidence>
<organism evidence="8 9">
    <name type="scientific">Raoultella lignicola</name>
    <dbReference type="NCBI Taxonomy" id="3040939"/>
    <lineage>
        <taxon>Bacteria</taxon>
        <taxon>Pseudomonadati</taxon>
        <taxon>Pseudomonadota</taxon>
        <taxon>Gammaproteobacteria</taxon>
        <taxon>Enterobacterales</taxon>
        <taxon>Enterobacteriaceae</taxon>
        <taxon>Klebsiella/Raoultella group</taxon>
        <taxon>Raoultella</taxon>
    </lineage>
</organism>
<feature type="domain" description="Virulence factor membrane-bound polymerase C-terminal" evidence="7">
    <location>
        <begin position="366"/>
        <end position="536"/>
    </location>
</feature>
<reference evidence="8 9" key="1">
    <citation type="submission" date="2024-04" db="EMBL/GenBank/DDBJ databases">
        <title>Two novel Raoultella species associated with bleeding cankers of broadleaf hosts, Raoultella scottia sp. nov. and Raoultella lignicola sp. nov.</title>
        <authorList>
            <person name="Brady C.L."/>
        </authorList>
    </citation>
    <scope>NUCLEOTIDE SEQUENCE [LARGE SCALE GENOMIC DNA]</scope>
    <source>
        <strain evidence="8 9">TW_WC1a.1</strain>
    </source>
</reference>
<dbReference type="EMBL" id="JARXNK020000102">
    <property type="protein sequence ID" value="MEL0551975.1"/>
    <property type="molecule type" value="Genomic_DNA"/>
</dbReference>
<dbReference type="InterPro" id="IPR051533">
    <property type="entry name" value="WaaL-like"/>
</dbReference>
<dbReference type="InterPro" id="IPR007016">
    <property type="entry name" value="O-antigen_ligase-rel_domated"/>
</dbReference>
<evidence type="ECO:0000259" key="6">
    <source>
        <dbReference type="Pfam" id="PF04932"/>
    </source>
</evidence>
<feature type="transmembrane region" description="Helical" evidence="5">
    <location>
        <begin position="12"/>
        <end position="32"/>
    </location>
</feature>
<dbReference type="GO" id="GO:0016874">
    <property type="term" value="F:ligase activity"/>
    <property type="evidence" value="ECO:0007669"/>
    <property type="project" value="UniProtKB-KW"/>
</dbReference>
<keyword evidence="3 5" id="KW-1133">Transmembrane helix</keyword>
<feature type="transmembrane region" description="Helical" evidence="5">
    <location>
        <begin position="246"/>
        <end position="264"/>
    </location>
</feature>
<feature type="transmembrane region" description="Helical" evidence="5">
    <location>
        <begin position="44"/>
        <end position="63"/>
    </location>
</feature>
<feature type="transmembrane region" description="Helical" evidence="5">
    <location>
        <begin position="410"/>
        <end position="428"/>
    </location>
</feature>
<feature type="transmembrane region" description="Helical" evidence="5">
    <location>
        <begin position="326"/>
        <end position="352"/>
    </location>
</feature>
<keyword evidence="2 5" id="KW-0812">Transmembrane</keyword>
<evidence type="ECO:0000256" key="1">
    <source>
        <dbReference type="ARBA" id="ARBA00004141"/>
    </source>
</evidence>
<keyword evidence="8" id="KW-0436">Ligase</keyword>
<comment type="caution">
    <text evidence="8">The sequence shown here is derived from an EMBL/GenBank/DDBJ whole genome shotgun (WGS) entry which is preliminary data.</text>
</comment>
<feature type="domain" description="O-antigen ligase-related" evidence="6">
    <location>
        <begin position="206"/>
        <end position="340"/>
    </location>
</feature>
<dbReference type="Proteomes" id="UP001312893">
    <property type="component" value="Unassembled WGS sequence"/>
</dbReference>
<keyword evidence="9" id="KW-1185">Reference proteome</keyword>
<accession>A0ABU9F6H1</accession>
<evidence type="ECO:0000313" key="8">
    <source>
        <dbReference type="EMBL" id="MEL0551975.1"/>
    </source>
</evidence>
<evidence type="ECO:0000259" key="7">
    <source>
        <dbReference type="Pfam" id="PF11846"/>
    </source>
</evidence>
<sequence>MSLLFSPTRSPARRFLLGLSLAFWGAALPLYWPNNGGSGLSLPLNIIAWLYAALVMGGAFCVLRRHPWRITTPLRFMLAGTLLLTMLCLLTAAIWRAEATLVAGALIGGALFYLVLLQIPLTGKTLTALLSMLWGASLIQCLVFLIQYLHLPLAQLWEFPLWRETRPYGVFQQVNLMASFTASGTLISAVLALRTGPRYRIAIGIGMVLMGFVVHGCQSQTGYLALFIGWPLLLLVVPARQPLFRLLLLLLLGVAAGEAMHRLLSVATIDHLTSASTRWEILRFSWALIARHPWSGSGVGSFPSLFLTQFGHTGLSRISHPHNELILWWVEGGIVGLLGVACFIAGGLWLWLTGNIWRRACLLAGTPVLIHMLTEYPVWQSTPHWLLLIILIRCADRPVQGKRLTGTATATIRITTLILTLLLIPLLLTTLHTQQRLTALERRGEQYRLQAPVPPDAWLLATRYRFDINMGYLQRYQQTKDERWLLAFRRWATDYVRIHPDPNVSFTRILIALHQQDVATARQLAARFYLEYPLDRRIAWLQDQRRPFNQRND</sequence>
<name>A0ABU9F6H1_9ENTR</name>
<feature type="transmembrane region" description="Helical" evidence="5">
    <location>
        <begin position="128"/>
        <end position="150"/>
    </location>
</feature>
<keyword evidence="4 5" id="KW-0472">Membrane</keyword>
<dbReference type="RefSeq" id="WP_331851052.1">
    <property type="nucleotide sequence ID" value="NZ_JARXNK020000102.1"/>
</dbReference>
<evidence type="ECO:0000313" key="9">
    <source>
        <dbReference type="Proteomes" id="UP001312893"/>
    </source>
</evidence>
<feature type="transmembrane region" description="Helical" evidence="5">
    <location>
        <begin position="170"/>
        <end position="192"/>
    </location>
</feature>
<comment type="subcellular location">
    <subcellularLocation>
        <location evidence="1">Membrane</location>
        <topology evidence="1">Multi-pass membrane protein</topology>
    </subcellularLocation>
</comment>
<feature type="transmembrane region" description="Helical" evidence="5">
    <location>
        <begin position="222"/>
        <end position="239"/>
    </location>
</feature>
<dbReference type="PANTHER" id="PTHR37422">
    <property type="entry name" value="TEICHURONIC ACID BIOSYNTHESIS PROTEIN TUAE"/>
    <property type="match status" value="1"/>
</dbReference>
<protein>
    <submittedName>
        <fullName evidence="8">O-antigen ligase family protein</fullName>
    </submittedName>
</protein>
<gene>
    <name evidence="8" type="ORF">QFI96_009705</name>
</gene>